<reference evidence="2 3" key="1">
    <citation type="journal article" date="2019" name="Int. J. Syst. Evol. Microbiol.">
        <title>The Global Catalogue of Microorganisms (GCM) 10K type strain sequencing project: providing services to taxonomists for standard genome sequencing and annotation.</title>
        <authorList>
            <consortium name="The Broad Institute Genomics Platform"/>
            <consortium name="The Broad Institute Genome Sequencing Center for Infectious Disease"/>
            <person name="Wu L."/>
            <person name="Ma J."/>
        </authorList>
    </citation>
    <scope>NUCLEOTIDE SEQUENCE [LARGE SCALE GENOMIC DNA]</scope>
    <source>
        <strain evidence="2 3">JCM 13584</strain>
    </source>
</reference>
<evidence type="ECO:0000259" key="1">
    <source>
        <dbReference type="Pfam" id="PF04480"/>
    </source>
</evidence>
<evidence type="ECO:0000313" key="2">
    <source>
        <dbReference type="EMBL" id="GAA1955730.1"/>
    </source>
</evidence>
<feature type="domain" description="DUF559" evidence="1">
    <location>
        <begin position="195"/>
        <end position="277"/>
    </location>
</feature>
<evidence type="ECO:0000313" key="3">
    <source>
        <dbReference type="Proteomes" id="UP001499954"/>
    </source>
</evidence>
<sequence length="298" mass="32389">MTAVLRRAGGAAGFAAFEAAGVPREAVASAVRAGAVTRVRNGWFASHDAPTDVVRAVRVGGIATASTVARITGLWVPERDRLHVRVAANSSRLRAPHDRTLPLAADAHGVCLHYRGRIAGLVGRDPVTTALGEMFACAPTADALAAVESAIERRALDPGHLDAVRDAMPPGRRATLDRLDFGGQSGLETKVRLFLRSRQVRFRTQAPIEGVGAVDFLVGDRLVIEVDGWSFHSSRTEFENDRRRDFELATRGYLVLRLSYRQVAHDWDRTAAGILALLGRREHRWRIGRAGIGPFPSI</sequence>
<comment type="caution">
    <text evidence="2">The sequence shown here is derived from an EMBL/GenBank/DDBJ whole genome shotgun (WGS) entry which is preliminary data.</text>
</comment>
<dbReference type="InterPro" id="IPR007569">
    <property type="entry name" value="DUF559"/>
</dbReference>
<name>A0ABN2QNQ5_9MICO</name>
<gene>
    <name evidence="2" type="ORF">GCM10009717_22190</name>
</gene>
<accession>A0ABN2QNQ5</accession>
<proteinExistence type="predicted"/>
<dbReference type="EMBL" id="BAAAMK010000004">
    <property type="protein sequence ID" value="GAA1955730.1"/>
    <property type="molecule type" value="Genomic_DNA"/>
</dbReference>
<organism evidence="2 3">
    <name type="scientific">Agromyces allii</name>
    <dbReference type="NCBI Taxonomy" id="393607"/>
    <lineage>
        <taxon>Bacteria</taxon>
        <taxon>Bacillati</taxon>
        <taxon>Actinomycetota</taxon>
        <taxon>Actinomycetes</taxon>
        <taxon>Micrococcales</taxon>
        <taxon>Microbacteriaceae</taxon>
        <taxon>Agromyces</taxon>
    </lineage>
</organism>
<dbReference type="Pfam" id="PF04480">
    <property type="entry name" value="DUF559"/>
    <property type="match status" value="1"/>
</dbReference>
<dbReference type="InterPro" id="IPR011335">
    <property type="entry name" value="Restrct_endonuc-II-like"/>
</dbReference>
<dbReference type="Proteomes" id="UP001499954">
    <property type="component" value="Unassembled WGS sequence"/>
</dbReference>
<dbReference type="SUPFAM" id="SSF52980">
    <property type="entry name" value="Restriction endonuclease-like"/>
    <property type="match status" value="1"/>
</dbReference>
<keyword evidence="3" id="KW-1185">Reference proteome</keyword>
<dbReference type="Gene3D" id="3.40.960.10">
    <property type="entry name" value="VSR Endonuclease"/>
    <property type="match status" value="1"/>
</dbReference>
<protein>
    <recommendedName>
        <fullName evidence="1">DUF559 domain-containing protein</fullName>
    </recommendedName>
</protein>